<feature type="domain" description="RsbT co-antagonist protein RsbRD N-terminal" evidence="2">
    <location>
        <begin position="13"/>
        <end position="147"/>
    </location>
</feature>
<evidence type="ECO:0000313" key="3">
    <source>
        <dbReference type="EMBL" id="SPQ01222.1"/>
    </source>
</evidence>
<dbReference type="EMBL" id="OUUY01000095">
    <property type="protein sequence ID" value="SPQ01222.1"/>
    <property type="molecule type" value="Genomic_DNA"/>
</dbReference>
<accession>A0A2U3QII3</accession>
<dbReference type="InterPro" id="IPR025751">
    <property type="entry name" value="RsbRD_N_dom"/>
</dbReference>
<evidence type="ECO:0000313" key="4">
    <source>
        <dbReference type="Proteomes" id="UP000245125"/>
    </source>
</evidence>
<name>A0A2U3QII3_9BACT</name>
<evidence type="ECO:0000256" key="1">
    <source>
        <dbReference type="SAM" id="MobiDB-lite"/>
    </source>
</evidence>
<reference evidence="4" key="1">
    <citation type="submission" date="2018-03" db="EMBL/GenBank/DDBJ databases">
        <authorList>
            <person name="Zecchin S."/>
        </authorList>
    </citation>
    <scope>NUCLEOTIDE SEQUENCE [LARGE SCALE GENOMIC DNA]</scope>
</reference>
<evidence type="ECO:0000259" key="2">
    <source>
        <dbReference type="Pfam" id="PF14361"/>
    </source>
</evidence>
<feature type="region of interest" description="Disordered" evidence="1">
    <location>
        <begin position="165"/>
        <end position="189"/>
    </location>
</feature>
<proteinExistence type="predicted"/>
<protein>
    <submittedName>
        <fullName evidence="3">Putative component of dissimilatory sulfate reduction system, protein DsrT</fullName>
    </submittedName>
</protein>
<keyword evidence="4" id="KW-1185">Reference proteome</keyword>
<gene>
    <name evidence="3" type="ORF">NBG4_480003</name>
</gene>
<dbReference type="OrthoDB" id="1724246at2"/>
<sequence length="189" mass="21711">MTLEKFLSLKRADILKKWFDLILETYPADTSTFLRNQKNPFTNPVGNTIYQGMEKILDELTGQASGILSEFLDNIIRVRAVQDFLPSQAVSFVFSLKKVIREELRQSFQGSPPYEEVLSLEDKIDALALSSFDLFMKCREKLYDIKANEMRNMTFRLLQRVNDIGGGGEKRNDPTESNEDNAKEKEVSQ</sequence>
<dbReference type="Pfam" id="PF14361">
    <property type="entry name" value="RsbRD_N"/>
    <property type="match status" value="1"/>
</dbReference>
<dbReference type="AlphaFoldDB" id="A0A2U3QII3"/>
<organism evidence="3 4">
    <name type="scientific">Candidatus Sulfobium mesophilum</name>
    <dbReference type="NCBI Taxonomy" id="2016548"/>
    <lineage>
        <taxon>Bacteria</taxon>
        <taxon>Pseudomonadati</taxon>
        <taxon>Nitrospirota</taxon>
        <taxon>Nitrospiria</taxon>
        <taxon>Nitrospirales</taxon>
        <taxon>Nitrospiraceae</taxon>
        <taxon>Candidatus Sulfobium</taxon>
    </lineage>
</organism>
<dbReference type="Proteomes" id="UP000245125">
    <property type="component" value="Unassembled WGS sequence"/>
</dbReference>
<feature type="compositionally biased region" description="Basic and acidic residues" evidence="1">
    <location>
        <begin position="168"/>
        <end position="189"/>
    </location>
</feature>